<dbReference type="SUPFAM" id="SSF110857">
    <property type="entry name" value="Gamma-glutamyl cyclotransferase-like"/>
    <property type="match status" value="1"/>
</dbReference>
<feature type="region of interest" description="Disordered" evidence="4">
    <location>
        <begin position="113"/>
        <end position="132"/>
    </location>
</feature>
<evidence type="ECO:0000313" key="6">
    <source>
        <dbReference type="EMBL" id="TEB34767.1"/>
    </source>
</evidence>
<comment type="similarity">
    <text evidence="1">Belongs to the gamma-glutamylcyclotransferase family.</text>
</comment>
<feature type="domain" description="Gamma-glutamylcyclotransferase AIG2-like" evidence="5">
    <location>
        <begin position="8"/>
        <end position="106"/>
    </location>
</feature>
<dbReference type="PANTHER" id="PTHR31544">
    <property type="entry name" value="AIG2-LIKE PROTEIN D"/>
    <property type="match status" value="1"/>
</dbReference>
<evidence type="ECO:0000256" key="3">
    <source>
        <dbReference type="ARBA" id="ARBA00030602"/>
    </source>
</evidence>
<dbReference type="Proteomes" id="UP000298030">
    <property type="component" value="Unassembled WGS sequence"/>
</dbReference>
<dbReference type="InterPro" id="IPR009288">
    <property type="entry name" value="AIG2-like_dom"/>
</dbReference>
<dbReference type="OrthoDB" id="1044435at2759"/>
<dbReference type="GO" id="GO:0016740">
    <property type="term" value="F:transferase activity"/>
    <property type="evidence" value="ECO:0007669"/>
    <property type="project" value="UniProtKB-KW"/>
</dbReference>
<feature type="region of interest" description="Disordered" evidence="4">
    <location>
        <begin position="181"/>
        <end position="211"/>
    </location>
</feature>
<dbReference type="PANTHER" id="PTHR31544:SF2">
    <property type="entry name" value="AIG2-LIKE PROTEIN D"/>
    <property type="match status" value="1"/>
</dbReference>
<name>A0A4Y7TKQ4_COPMI</name>
<sequence>MTAHYTAFFYGTLMHPKILKRVIKNEGAHLEICPAVLLDHTRHRVKGCEYPGVVPYEKGRQLFPDRELGQEERSVRGTLVRGLTMPDIGHLDVFEGDEYERLPVSLRPLEPFAPLNSPAGRPDGPESLIPQHVAPLPPLDKLPDAVEAQTYIFLDLRHLESKLWSWDEFIENSAWKWYGGSPEDDTPSDSSPASETLHAGSCRSRGREEKSCDACCHRKRVGWGLKSIEEDV</sequence>
<accession>A0A4Y7TKQ4</accession>
<dbReference type="Pfam" id="PF06094">
    <property type="entry name" value="GGACT"/>
    <property type="match status" value="1"/>
</dbReference>
<reference evidence="6 7" key="1">
    <citation type="journal article" date="2019" name="Nat. Ecol. Evol.">
        <title>Megaphylogeny resolves global patterns of mushroom evolution.</title>
        <authorList>
            <person name="Varga T."/>
            <person name="Krizsan K."/>
            <person name="Foldi C."/>
            <person name="Dima B."/>
            <person name="Sanchez-Garcia M."/>
            <person name="Sanchez-Ramirez S."/>
            <person name="Szollosi G.J."/>
            <person name="Szarkandi J.G."/>
            <person name="Papp V."/>
            <person name="Albert L."/>
            <person name="Andreopoulos W."/>
            <person name="Angelini C."/>
            <person name="Antonin V."/>
            <person name="Barry K.W."/>
            <person name="Bougher N.L."/>
            <person name="Buchanan P."/>
            <person name="Buyck B."/>
            <person name="Bense V."/>
            <person name="Catcheside P."/>
            <person name="Chovatia M."/>
            <person name="Cooper J."/>
            <person name="Damon W."/>
            <person name="Desjardin D."/>
            <person name="Finy P."/>
            <person name="Geml J."/>
            <person name="Haridas S."/>
            <person name="Hughes K."/>
            <person name="Justo A."/>
            <person name="Karasinski D."/>
            <person name="Kautmanova I."/>
            <person name="Kiss B."/>
            <person name="Kocsube S."/>
            <person name="Kotiranta H."/>
            <person name="LaButti K.M."/>
            <person name="Lechner B.E."/>
            <person name="Liimatainen K."/>
            <person name="Lipzen A."/>
            <person name="Lukacs Z."/>
            <person name="Mihaltcheva S."/>
            <person name="Morgado L.N."/>
            <person name="Niskanen T."/>
            <person name="Noordeloos M.E."/>
            <person name="Ohm R.A."/>
            <person name="Ortiz-Santana B."/>
            <person name="Ovrebo C."/>
            <person name="Racz N."/>
            <person name="Riley R."/>
            <person name="Savchenko A."/>
            <person name="Shiryaev A."/>
            <person name="Soop K."/>
            <person name="Spirin V."/>
            <person name="Szebenyi C."/>
            <person name="Tomsovsky M."/>
            <person name="Tulloss R.E."/>
            <person name="Uehling J."/>
            <person name="Grigoriev I.V."/>
            <person name="Vagvolgyi C."/>
            <person name="Papp T."/>
            <person name="Martin F.M."/>
            <person name="Miettinen O."/>
            <person name="Hibbett D.S."/>
            <person name="Nagy L.G."/>
        </authorList>
    </citation>
    <scope>NUCLEOTIDE SEQUENCE [LARGE SCALE GENOMIC DNA]</scope>
    <source>
        <strain evidence="6 7">FP101781</strain>
    </source>
</reference>
<dbReference type="InterPro" id="IPR013024">
    <property type="entry name" value="GGCT-like"/>
</dbReference>
<evidence type="ECO:0000256" key="4">
    <source>
        <dbReference type="SAM" id="MobiDB-lite"/>
    </source>
</evidence>
<keyword evidence="2" id="KW-0808">Transferase</keyword>
<dbReference type="EMBL" id="QPFP01000009">
    <property type="protein sequence ID" value="TEB34767.1"/>
    <property type="molecule type" value="Genomic_DNA"/>
</dbReference>
<dbReference type="Gene3D" id="3.10.490.10">
    <property type="entry name" value="Gamma-glutamyl cyclotransferase-like"/>
    <property type="match status" value="1"/>
</dbReference>
<evidence type="ECO:0000256" key="2">
    <source>
        <dbReference type="ARBA" id="ARBA00022679"/>
    </source>
</evidence>
<dbReference type="InterPro" id="IPR036568">
    <property type="entry name" value="GGCT-like_sf"/>
</dbReference>
<evidence type="ECO:0000313" key="7">
    <source>
        <dbReference type="Proteomes" id="UP000298030"/>
    </source>
</evidence>
<evidence type="ECO:0000256" key="1">
    <source>
        <dbReference type="ARBA" id="ARBA00008861"/>
    </source>
</evidence>
<proteinExistence type="inferred from homology"/>
<dbReference type="AlphaFoldDB" id="A0A4Y7TKQ4"/>
<dbReference type="CDD" id="cd06661">
    <property type="entry name" value="GGCT_like"/>
    <property type="match status" value="1"/>
</dbReference>
<gene>
    <name evidence="6" type="ORF">FA13DRAFT_1504192</name>
</gene>
<comment type="caution">
    <text evidence="6">The sequence shown here is derived from an EMBL/GenBank/DDBJ whole genome shotgun (WGS) entry which is preliminary data.</text>
</comment>
<keyword evidence="7" id="KW-1185">Reference proteome</keyword>
<protein>
    <recommendedName>
        <fullName evidence="3">Putative gamma-glutamylcyclotransferase</fullName>
    </recommendedName>
</protein>
<organism evidence="6 7">
    <name type="scientific">Coprinellus micaceus</name>
    <name type="common">Glistening ink-cap mushroom</name>
    <name type="synonym">Coprinus micaceus</name>
    <dbReference type="NCBI Taxonomy" id="71717"/>
    <lineage>
        <taxon>Eukaryota</taxon>
        <taxon>Fungi</taxon>
        <taxon>Dikarya</taxon>
        <taxon>Basidiomycota</taxon>
        <taxon>Agaricomycotina</taxon>
        <taxon>Agaricomycetes</taxon>
        <taxon>Agaricomycetidae</taxon>
        <taxon>Agaricales</taxon>
        <taxon>Agaricineae</taxon>
        <taxon>Psathyrellaceae</taxon>
        <taxon>Coprinellus</taxon>
    </lineage>
</organism>
<dbReference type="InterPro" id="IPR045038">
    <property type="entry name" value="AIG2-like"/>
</dbReference>
<evidence type="ECO:0000259" key="5">
    <source>
        <dbReference type="Pfam" id="PF06094"/>
    </source>
</evidence>